<reference evidence="3 4" key="1">
    <citation type="submission" date="2019-08" db="EMBL/GenBank/DDBJ databases">
        <authorList>
            <person name="Peeters C."/>
        </authorList>
    </citation>
    <scope>NUCLEOTIDE SEQUENCE [LARGE SCALE GENOMIC DNA]</scope>
    <source>
        <strain evidence="3 4">LMG 31119</strain>
    </source>
</reference>
<proteinExistence type="predicted"/>
<evidence type="ECO:0000313" key="3">
    <source>
        <dbReference type="EMBL" id="VVE69273.1"/>
    </source>
</evidence>
<feature type="region of interest" description="Disordered" evidence="1">
    <location>
        <begin position="113"/>
        <end position="132"/>
    </location>
</feature>
<evidence type="ECO:0000256" key="1">
    <source>
        <dbReference type="SAM" id="MobiDB-lite"/>
    </source>
</evidence>
<protein>
    <submittedName>
        <fullName evidence="3">Uncharacterized protein</fullName>
    </submittedName>
</protein>
<evidence type="ECO:0000313" key="4">
    <source>
        <dbReference type="Proteomes" id="UP000361468"/>
    </source>
</evidence>
<accession>A0ABY6WM98</accession>
<evidence type="ECO:0000256" key="2">
    <source>
        <dbReference type="SAM" id="SignalP"/>
    </source>
</evidence>
<dbReference type="Proteomes" id="UP000361468">
    <property type="component" value="Unassembled WGS sequence"/>
</dbReference>
<feature type="compositionally biased region" description="Polar residues" evidence="1">
    <location>
        <begin position="123"/>
        <end position="132"/>
    </location>
</feature>
<organism evidence="3 4">
    <name type="scientific">Pandoraea pnomenusa</name>
    <dbReference type="NCBI Taxonomy" id="93220"/>
    <lineage>
        <taxon>Bacteria</taxon>
        <taxon>Pseudomonadati</taxon>
        <taxon>Pseudomonadota</taxon>
        <taxon>Betaproteobacteria</taxon>
        <taxon>Burkholderiales</taxon>
        <taxon>Burkholderiaceae</taxon>
        <taxon>Pandoraea</taxon>
    </lineage>
</organism>
<keyword evidence="2" id="KW-0732">Signal</keyword>
<keyword evidence="4" id="KW-1185">Reference proteome</keyword>
<feature type="chain" id="PRO_5045975959" evidence="2">
    <location>
        <begin position="19"/>
        <end position="227"/>
    </location>
</feature>
<dbReference type="EMBL" id="CABPSO010000010">
    <property type="protein sequence ID" value="VVE69273.1"/>
    <property type="molecule type" value="Genomic_DNA"/>
</dbReference>
<comment type="caution">
    <text evidence="3">The sequence shown here is derived from an EMBL/GenBank/DDBJ whole genome shotgun (WGS) entry which is preliminary data.</text>
</comment>
<feature type="signal peptide" evidence="2">
    <location>
        <begin position="1"/>
        <end position="18"/>
    </location>
</feature>
<gene>
    <name evidence="3" type="ORF">PPN31119_03230</name>
</gene>
<sequence length="227" mass="23841">MRGLIGASLLAVSAIAFGQGNNCDCQQIVGTCSVSVSVIPTESTKGSYGADLKITSSAPTCSKVDYFVDGTPYFTILSRGNRGEDRVFGQKPITRANISGIACHVCKVQPAPGNADSNRQEGNESVESQSSNGRAEAFLQGTWCSDTGSVHTVIKVAGSNVTFAASYEGGPPSHNSGVLVPLGNDEFEFRRGNGTDRFRLDGSGFRWIGRNGGASPYPENLAYRCAG</sequence>
<name>A0ABY6WM98_9BURK</name>